<reference evidence="1 2" key="1">
    <citation type="submission" date="2020-06" db="EMBL/GenBank/DDBJ databases">
        <title>Characterization of fructooligosaccharide metabolism and fructooligosaccharide-degrading enzymes in human commensal butyrate producers.</title>
        <authorList>
            <person name="Tanno H."/>
            <person name="Fujii T."/>
            <person name="Hirano K."/>
            <person name="Maeno S."/>
            <person name="Tonozuka T."/>
            <person name="Sakamoto M."/>
            <person name="Ohkuma M."/>
            <person name="Tochio T."/>
            <person name="Endo A."/>
        </authorList>
    </citation>
    <scope>NUCLEOTIDE SEQUENCE [LARGE SCALE GENOMIC DNA]</scope>
    <source>
        <strain evidence="1 2">JCM 31056</strain>
    </source>
</reference>
<sequence>MDGILDSVLKRLASFGCTAPDEWAVQFCIGKAENHIRNQINRADIPAELTEVLTDRACGEYLQSAYAAGKLELESLDLTNAVQSVSEGDTSVTFAADASDSARLSVLISSLLTAGEEDLLCFRKLRW</sequence>
<gene>
    <name evidence="1" type="ORF">BUFA31_20570</name>
</gene>
<evidence type="ECO:0000313" key="1">
    <source>
        <dbReference type="EMBL" id="GFO88893.1"/>
    </source>
</evidence>
<evidence type="ECO:0000313" key="2">
    <source>
        <dbReference type="Proteomes" id="UP000620147"/>
    </source>
</evidence>
<organism evidence="1 2">
    <name type="scientific">Butyricicoccus faecihominis</name>
    <dbReference type="NCBI Taxonomy" id="1712515"/>
    <lineage>
        <taxon>Bacteria</taxon>
        <taxon>Bacillati</taxon>
        <taxon>Bacillota</taxon>
        <taxon>Clostridia</taxon>
        <taxon>Eubacteriales</taxon>
        <taxon>Butyricicoccaceae</taxon>
        <taxon>Butyricicoccus</taxon>
    </lineage>
</organism>
<comment type="caution">
    <text evidence="1">The sequence shown here is derived from an EMBL/GenBank/DDBJ whole genome shotgun (WGS) entry which is preliminary data.</text>
</comment>
<keyword evidence="2" id="KW-1185">Reference proteome</keyword>
<dbReference type="RefSeq" id="WP_188886402.1">
    <property type="nucleotide sequence ID" value="NZ_BLYJ01000028.1"/>
</dbReference>
<protein>
    <submittedName>
        <fullName evidence="1">Uncharacterized protein</fullName>
    </submittedName>
</protein>
<name>A0ABQ1E1X4_9FIRM</name>
<proteinExistence type="predicted"/>
<dbReference type="Proteomes" id="UP000620147">
    <property type="component" value="Unassembled WGS sequence"/>
</dbReference>
<dbReference type="EMBL" id="BLYJ01000028">
    <property type="protein sequence ID" value="GFO88893.1"/>
    <property type="molecule type" value="Genomic_DNA"/>
</dbReference>
<accession>A0ABQ1E1X4</accession>